<dbReference type="InterPro" id="IPR011011">
    <property type="entry name" value="Znf_FYVE_PHD"/>
</dbReference>
<dbReference type="SMART" id="SM00439">
    <property type="entry name" value="BAH"/>
    <property type="match status" value="1"/>
</dbReference>
<dbReference type="Gene3D" id="2.30.30.490">
    <property type="match status" value="1"/>
</dbReference>
<gene>
    <name evidence="9" type="ORF">IFM89_010891</name>
</gene>
<dbReference type="OrthoDB" id="436852at2759"/>
<keyword evidence="1" id="KW-0479">Metal-binding</keyword>
<feature type="domain" description="BAH" evidence="7">
    <location>
        <begin position="596"/>
        <end position="711"/>
    </location>
</feature>
<dbReference type="SMART" id="SM00249">
    <property type="entry name" value="PHD"/>
    <property type="match status" value="1"/>
</dbReference>
<dbReference type="AlphaFoldDB" id="A0A835I173"/>
<dbReference type="InterPro" id="IPR019786">
    <property type="entry name" value="Zinc_finger_PHD-type_CS"/>
</dbReference>
<evidence type="ECO:0000313" key="10">
    <source>
        <dbReference type="Proteomes" id="UP000631114"/>
    </source>
</evidence>
<evidence type="ECO:0000259" key="7">
    <source>
        <dbReference type="PROSITE" id="PS51038"/>
    </source>
</evidence>
<dbReference type="GO" id="GO:0003682">
    <property type="term" value="F:chromatin binding"/>
    <property type="evidence" value="ECO:0007669"/>
    <property type="project" value="InterPro"/>
</dbReference>
<keyword evidence="10" id="KW-1185">Reference proteome</keyword>
<evidence type="ECO:0000259" key="8">
    <source>
        <dbReference type="PROSITE" id="PS51523"/>
    </source>
</evidence>
<evidence type="ECO:0008006" key="11">
    <source>
        <dbReference type="Google" id="ProtNLM"/>
    </source>
</evidence>
<feature type="compositionally biased region" description="Polar residues" evidence="5">
    <location>
        <begin position="562"/>
        <end position="581"/>
    </location>
</feature>
<dbReference type="SUPFAM" id="SSF57903">
    <property type="entry name" value="FYVE/PHD zinc finger"/>
    <property type="match status" value="1"/>
</dbReference>
<dbReference type="InterPro" id="IPR013083">
    <property type="entry name" value="Znf_RING/FYVE/PHD"/>
</dbReference>
<evidence type="ECO:0000256" key="1">
    <source>
        <dbReference type="ARBA" id="ARBA00022723"/>
    </source>
</evidence>
<dbReference type="InterPro" id="IPR001025">
    <property type="entry name" value="BAH_dom"/>
</dbReference>
<evidence type="ECO:0000313" key="9">
    <source>
        <dbReference type="EMBL" id="KAF9608759.1"/>
    </source>
</evidence>
<feature type="region of interest" description="Disordered" evidence="5">
    <location>
        <begin position="545"/>
        <end position="581"/>
    </location>
</feature>
<reference evidence="9 10" key="1">
    <citation type="submission" date="2020-10" db="EMBL/GenBank/DDBJ databases">
        <title>The Coptis chinensis genome and diversification of protoberbering-type alkaloids.</title>
        <authorList>
            <person name="Wang B."/>
            <person name="Shu S."/>
            <person name="Song C."/>
            <person name="Liu Y."/>
        </authorList>
    </citation>
    <scope>NUCLEOTIDE SEQUENCE [LARGE SCALE GENOMIC DNA]</scope>
    <source>
        <strain evidence="9">HL-2020</strain>
        <tissue evidence="9">Leaf</tissue>
    </source>
</reference>
<keyword evidence="2 4" id="KW-0863">Zinc-finger</keyword>
<comment type="caution">
    <text evidence="9">The sequence shown here is derived from an EMBL/GenBank/DDBJ whole genome shotgun (WGS) entry which is preliminary data.</text>
</comment>
<dbReference type="InterPro" id="IPR019787">
    <property type="entry name" value="Znf_PHD-finger"/>
</dbReference>
<dbReference type="Proteomes" id="UP000631114">
    <property type="component" value="Unassembled WGS sequence"/>
</dbReference>
<dbReference type="PROSITE" id="PS51038">
    <property type="entry name" value="BAH"/>
    <property type="match status" value="1"/>
</dbReference>
<dbReference type="InterPro" id="IPR006456">
    <property type="entry name" value="ZF_HD_homeobox_Cys/His_dimer"/>
</dbReference>
<organism evidence="9 10">
    <name type="scientific">Coptis chinensis</name>
    <dbReference type="NCBI Taxonomy" id="261450"/>
    <lineage>
        <taxon>Eukaryota</taxon>
        <taxon>Viridiplantae</taxon>
        <taxon>Streptophyta</taxon>
        <taxon>Embryophyta</taxon>
        <taxon>Tracheophyta</taxon>
        <taxon>Spermatophyta</taxon>
        <taxon>Magnoliopsida</taxon>
        <taxon>Ranunculales</taxon>
        <taxon>Ranunculaceae</taxon>
        <taxon>Coptidoideae</taxon>
        <taxon>Coptis</taxon>
    </lineage>
</organism>
<feature type="domain" description="ZF-HD dimerization-type" evidence="8">
    <location>
        <begin position="490"/>
        <end position="537"/>
    </location>
</feature>
<dbReference type="PROSITE" id="PS51523">
    <property type="entry name" value="ZF_HD_DIMER"/>
    <property type="match status" value="1"/>
</dbReference>
<dbReference type="InterPro" id="IPR001965">
    <property type="entry name" value="Znf_PHD"/>
</dbReference>
<feature type="region of interest" description="Disordered" evidence="5">
    <location>
        <begin position="593"/>
        <end position="625"/>
    </location>
</feature>
<dbReference type="PROSITE" id="PS50016">
    <property type="entry name" value="ZF_PHD_2"/>
    <property type="match status" value="1"/>
</dbReference>
<evidence type="ECO:0000256" key="3">
    <source>
        <dbReference type="ARBA" id="ARBA00022833"/>
    </source>
</evidence>
<keyword evidence="3" id="KW-0862">Zinc</keyword>
<evidence type="ECO:0000259" key="6">
    <source>
        <dbReference type="PROSITE" id="PS50016"/>
    </source>
</evidence>
<dbReference type="InterPro" id="IPR043151">
    <property type="entry name" value="BAH_sf"/>
</dbReference>
<evidence type="ECO:0000256" key="4">
    <source>
        <dbReference type="PROSITE-ProRule" id="PRU00146"/>
    </source>
</evidence>
<name>A0A835I173_9MAGN</name>
<dbReference type="EMBL" id="JADFTS010000004">
    <property type="protein sequence ID" value="KAF9608759.1"/>
    <property type="molecule type" value="Genomic_DNA"/>
</dbReference>
<dbReference type="Pfam" id="PF00628">
    <property type="entry name" value="PHD"/>
    <property type="match status" value="1"/>
</dbReference>
<evidence type="ECO:0000256" key="2">
    <source>
        <dbReference type="ARBA" id="ARBA00022771"/>
    </source>
</evidence>
<feature type="compositionally biased region" description="Polar residues" evidence="5">
    <location>
        <begin position="546"/>
        <end position="555"/>
    </location>
</feature>
<feature type="domain" description="PHD-type" evidence="6">
    <location>
        <begin position="723"/>
        <end position="775"/>
    </location>
</feature>
<dbReference type="Pfam" id="PF01426">
    <property type="entry name" value="BAH"/>
    <property type="match status" value="1"/>
</dbReference>
<dbReference type="NCBIfam" id="TIGR01566">
    <property type="entry name" value="ZF_HD_prot_N"/>
    <property type="match status" value="1"/>
</dbReference>
<protein>
    <recommendedName>
        <fullName evidence="11">PHD-type domain-containing protein</fullName>
    </recommendedName>
</protein>
<feature type="compositionally biased region" description="Polar residues" evidence="5">
    <location>
        <begin position="596"/>
        <end position="609"/>
    </location>
</feature>
<evidence type="ECO:0000256" key="5">
    <source>
        <dbReference type="SAM" id="MobiDB-lite"/>
    </source>
</evidence>
<sequence>MDKHINEQMLELEASFSRVLSLPGAKITETKSPQDVWDELVEHGKHTGAQPKKLHQLSPALITSKRTVTTIVAEAGTIFLDTYQTCGSYARIKVKAKLARRNVERISQESSGSQLVARNLLLDLEAVEEKEGSKIAEIDARHRILLAPIEPLAAANVKDNQAHVTVSQEQTHDETCASVSSVQVIETFHKGSKEKAVTHSLPIVLLEKAFVFGALKLKENTTEREVNINERCKSLDQTPTHVTPNGPKVSKPMPPRARWNQNHIHMDLISETSPISSSLGSNFPGNTNEFFYTAQNLFLSPPNTQKQTIYPNIFKPPSSTPPIFLVTPGMSDWWELTPIACPLAMGHTEVVGSASRYAHLSTIARHRLEIVDTPNDLLGSAELPEEQMNLANAVAVGEKRDFEHLLLGHQFICIPWEQADVEQESLLSLGYESGSENCGTQPTPLAVDDTTVVRRRSSFVSSACGSSYHIPQRNTRSLQSMEQEMVVEVYKECQRNRAAGRGMHATDGCQEFVRDNSKLNGMYCEACGCHQNFHNKVFIQERRLSGQANMKQSRSSKVKMESQVSVQEAQGAKPSSSSSQVKLELEVLVQEKAQDDQANAEESSSSQPSKRGALSRKGRVEGFREDPTDGVQAMIKFYFNPDDAEYGRRSFHGEKEVFLSDMTNEVHGKSIKCKINVYHLDEYLQLRSLKQTDYFYRIYYDYEKQTFKTVASMGEVMENGDLRVYCKCCMPENPDEFWIECNGCCDWFHPHCTGTTREEVDKPGYTYFCPDCSAKGTDCSKLIH</sequence>
<proteinExistence type="predicted"/>
<dbReference type="Pfam" id="PF04770">
    <property type="entry name" value="ZF-HD_dimer"/>
    <property type="match status" value="1"/>
</dbReference>
<dbReference type="Gene3D" id="3.30.40.10">
    <property type="entry name" value="Zinc/RING finger domain, C3HC4 (zinc finger)"/>
    <property type="match status" value="1"/>
</dbReference>
<dbReference type="PROSITE" id="PS01359">
    <property type="entry name" value="ZF_PHD_1"/>
    <property type="match status" value="1"/>
</dbReference>
<dbReference type="PANTHER" id="PTHR46364">
    <property type="entry name" value="OS08G0421900 PROTEIN"/>
    <property type="match status" value="1"/>
</dbReference>
<dbReference type="GO" id="GO:0008270">
    <property type="term" value="F:zinc ion binding"/>
    <property type="evidence" value="ECO:0007669"/>
    <property type="project" value="UniProtKB-KW"/>
</dbReference>
<accession>A0A835I173</accession>